<feature type="compositionally biased region" description="Basic and acidic residues" evidence="1">
    <location>
        <begin position="557"/>
        <end position="568"/>
    </location>
</feature>
<accession>A0A1S4D2N9</accession>
<proteinExistence type="predicted"/>
<reference evidence="3" key="1">
    <citation type="submission" date="2025-08" db="UniProtKB">
        <authorList>
            <consortium name="RefSeq"/>
        </authorList>
    </citation>
    <scope>IDENTIFICATION</scope>
</reference>
<feature type="domain" description="Retrotransposon gag" evidence="2">
    <location>
        <begin position="154"/>
        <end position="246"/>
    </location>
</feature>
<dbReference type="InterPro" id="IPR005162">
    <property type="entry name" value="Retrotrans_gag_dom"/>
</dbReference>
<gene>
    <name evidence="3" type="primary">LOC107825365</name>
</gene>
<sequence length="846" mass="96089">MVEKGCLAYLAFVRDVSVDTPTVEPVLVSSLFEHIKACQYDDLHLIILEDTVQHGDAKEVTMGDDRINIAEYDEEGNPFADIDKCIEDTNAIVPPRVEAATFKVEHGLILMLKEEGCFRNSTDDDPTQHLRNFLGVCAMHKQNNVSDDALILRVFKYSLVGEARKWIQNLPPHSIHSWPELVRAFLAKWFPQSKKSELKDKIFFFKQLPGEHLHEVWDRFKLYLVRSPNHGFSDKILLEKFYMGLDQLNQSIAKNVADGLFMDKTFTRITQILDKMAEHNQAWHSEDTTGGIAYGTPSLTNMIKENQERDQVITDLATNIHVLTKIFPENQTKNVNVVEDVQPLSNEDCEEANYVHNSQGGYRQQNQWRPDPQGQGHQQWRNDQGGSSQGNWSNNNNNYANRSSNPYVPQKGQYSNSSYYKEGSSSESKLESILERILQNQERGDTIMKNMAELVGSHTVSIQKLEIQMRDLSREHNTKPKGRLPSDTIANPKGNGSGPTSHCMAITTRSRKVLQGENEQIVGVDDLEQEVEAQVEVRIVIEVEKIPKEVKVQEENHKRVKEKAKETPKALVEIPRPSPPFPQRLARRVDDSKFEKFYDILKQLSVNIPFVEAFQEMRGFAKYLKDLITKKRTTKNEVVNVTHQFSSIIATTTVEKKEDPGAFSIPCTIGLRDFARALCDNGASINLMPFTIYKQAGLSMQRPTSMRLQMADRSIKRPVGIIDDVLVKVGKFLLPTDFVILDCAVDKEIPIILGRSFLTTGRALMDLERNEIKFRVNDEEVTFQANKGMKLPHAYEGISVIDFVDEVEDASEIKMEEECLGESLATILVNFDGENMEGYMESMSAL</sequence>
<dbReference type="Pfam" id="PF03732">
    <property type="entry name" value="Retrotrans_gag"/>
    <property type="match status" value="1"/>
</dbReference>
<dbReference type="OMA" id="DPTHTIG"/>
<feature type="compositionally biased region" description="Low complexity" evidence="1">
    <location>
        <begin position="414"/>
        <end position="425"/>
    </location>
</feature>
<dbReference type="CDD" id="cd00303">
    <property type="entry name" value="retropepsin_like"/>
    <property type="match status" value="1"/>
</dbReference>
<feature type="region of interest" description="Disordered" evidence="1">
    <location>
        <begin position="557"/>
        <end position="579"/>
    </location>
</feature>
<organism evidence="3">
    <name type="scientific">Nicotiana tabacum</name>
    <name type="common">Common tobacco</name>
    <dbReference type="NCBI Taxonomy" id="4097"/>
    <lineage>
        <taxon>Eukaryota</taxon>
        <taxon>Viridiplantae</taxon>
        <taxon>Streptophyta</taxon>
        <taxon>Embryophyta</taxon>
        <taxon>Tracheophyta</taxon>
        <taxon>Spermatophyta</taxon>
        <taxon>Magnoliopsida</taxon>
        <taxon>eudicotyledons</taxon>
        <taxon>Gunneridae</taxon>
        <taxon>Pentapetalae</taxon>
        <taxon>asterids</taxon>
        <taxon>lamiids</taxon>
        <taxon>Solanales</taxon>
        <taxon>Solanaceae</taxon>
        <taxon>Nicotianoideae</taxon>
        <taxon>Nicotianeae</taxon>
        <taxon>Nicotiana</taxon>
    </lineage>
</organism>
<dbReference type="PANTHER" id="PTHR33067">
    <property type="entry name" value="RNA-DIRECTED DNA POLYMERASE-RELATED"/>
    <property type="match status" value="1"/>
</dbReference>
<dbReference type="KEGG" id="nta:107825365"/>
<dbReference type="PANTHER" id="PTHR33067:SF9">
    <property type="entry name" value="RNA-DIRECTED DNA POLYMERASE"/>
    <property type="match status" value="1"/>
</dbReference>
<feature type="compositionally biased region" description="Polar residues" evidence="1">
    <location>
        <begin position="375"/>
        <end position="386"/>
    </location>
</feature>
<dbReference type="OrthoDB" id="1305535at2759"/>
<feature type="region of interest" description="Disordered" evidence="1">
    <location>
        <begin position="361"/>
        <end position="425"/>
    </location>
</feature>
<dbReference type="Gene3D" id="2.40.70.10">
    <property type="entry name" value="Acid Proteases"/>
    <property type="match status" value="1"/>
</dbReference>
<dbReference type="RefSeq" id="XP_016507700.1">
    <property type="nucleotide sequence ID" value="XM_016652214.1"/>
</dbReference>
<evidence type="ECO:0000313" key="3">
    <source>
        <dbReference type="RefSeq" id="XP_016507700.1"/>
    </source>
</evidence>
<evidence type="ECO:0000256" key="1">
    <source>
        <dbReference type="SAM" id="MobiDB-lite"/>
    </source>
</evidence>
<feature type="compositionally biased region" description="Low complexity" evidence="1">
    <location>
        <begin position="389"/>
        <end position="405"/>
    </location>
</feature>
<feature type="region of interest" description="Disordered" evidence="1">
    <location>
        <begin position="475"/>
        <end position="502"/>
    </location>
</feature>
<dbReference type="PaxDb" id="4097-A0A1S4D2N9"/>
<name>A0A1S4D2N9_TOBAC</name>
<evidence type="ECO:0000259" key="2">
    <source>
        <dbReference type="Pfam" id="PF03732"/>
    </source>
</evidence>
<dbReference type="AlphaFoldDB" id="A0A1S4D2N9"/>
<dbReference type="InterPro" id="IPR021109">
    <property type="entry name" value="Peptidase_aspartic_dom_sf"/>
</dbReference>
<protein>
    <recommendedName>
        <fullName evidence="2">Retrotransposon gag domain-containing protein</fullName>
    </recommendedName>
</protein>